<dbReference type="Proteomes" id="UP000787635">
    <property type="component" value="Unassembled WGS sequence"/>
</dbReference>
<sequence length="192" mass="19948">MSPIRFRIGLRLPAPDPNAGLVRIPLDQLQDVTGGTLPSVVHHGTGGEGAETVIGTDNHDGWNAGGGHDSFSGGAGEDMGNGMGGNDTLQGGSGNDYLFGGPGDDILDGGAGLDFLRIGAEGMVDSRLDRIISNYIQITGPEGHEGGPTVVTLPSGESDIDLSGLERTFVLWDNTINFTNIERIYIVPPKPV</sequence>
<accession>A0ABX1E7D9</accession>
<keyword evidence="2" id="KW-1185">Reference proteome</keyword>
<protein>
    <submittedName>
        <fullName evidence="1">Calcium-binding protein</fullName>
    </submittedName>
</protein>
<dbReference type="InterPro" id="IPR011049">
    <property type="entry name" value="Serralysin-like_metalloprot_C"/>
</dbReference>
<name>A0ABX1E7D9_9PROT</name>
<dbReference type="InterPro" id="IPR001343">
    <property type="entry name" value="Hemolysn_Ca-bd"/>
</dbReference>
<evidence type="ECO:0000313" key="2">
    <source>
        <dbReference type="Proteomes" id="UP000787635"/>
    </source>
</evidence>
<evidence type="ECO:0000313" key="1">
    <source>
        <dbReference type="EMBL" id="NKC32640.1"/>
    </source>
</evidence>
<proteinExistence type="predicted"/>
<comment type="caution">
    <text evidence="1">The sequence shown here is derived from an EMBL/GenBank/DDBJ whole genome shotgun (WGS) entry which is preliminary data.</text>
</comment>
<organism evidence="1 2">
    <name type="scientific">Falsiroseomonas selenitidurans</name>
    <dbReference type="NCBI Taxonomy" id="2716335"/>
    <lineage>
        <taxon>Bacteria</taxon>
        <taxon>Pseudomonadati</taxon>
        <taxon>Pseudomonadota</taxon>
        <taxon>Alphaproteobacteria</taxon>
        <taxon>Acetobacterales</taxon>
        <taxon>Roseomonadaceae</taxon>
        <taxon>Falsiroseomonas</taxon>
    </lineage>
</organism>
<dbReference type="Pfam" id="PF00353">
    <property type="entry name" value="HemolysinCabind"/>
    <property type="match status" value="2"/>
</dbReference>
<dbReference type="PRINTS" id="PR00313">
    <property type="entry name" value="CABNDNGRPT"/>
</dbReference>
<dbReference type="SUPFAM" id="SSF51120">
    <property type="entry name" value="beta-Roll"/>
    <property type="match status" value="1"/>
</dbReference>
<dbReference type="EMBL" id="JAAVNE010000029">
    <property type="protein sequence ID" value="NKC32640.1"/>
    <property type="molecule type" value="Genomic_DNA"/>
</dbReference>
<gene>
    <name evidence="1" type="ORF">HEQ75_17370</name>
</gene>
<dbReference type="InterPro" id="IPR018511">
    <property type="entry name" value="Hemolysin-typ_Ca-bd_CS"/>
</dbReference>
<dbReference type="Gene3D" id="2.150.10.10">
    <property type="entry name" value="Serralysin-like metalloprotease, C-terminal"/>
    <property type="match status" value="1"/>
</dbReference>
<dbReference type="RefSeq" id="WP_168032959.1">
    <property type="nucleotide sequence ID" value="NZ_JAAVNE010000029.1"/>
</dbReference>
<reference evidence="1 2" key="1">
    <citation type="submission" date="2020-03" db="EMBL/GenBank/DDBJ databases">
        <title>Roseomonas selenitidurans sp. nov. isolated from urban soil.</title>
        <authorList>
            <person name="Liu H."/>
        </authorList>
    </citation>
    <scope>NUCLEOTIDE SEQUENCE [LARGE SCALE GENOMIC DNA]</scope>
    <source>
        <strain evidence="1 2">BU-1</strain>
    </source>
</reference>
<dbReference type="PROSITE" id="PS00330">
    <property type="entry name" value="HEMOLYSIN_CALCIUM"/>
    <property type="match status" value="2"/>
</dbReference>